<proteinExistence type="predicted"/>
<evidence type="ECO:0000313" key="1">
    <source>
        <dbReference type="EMBL" id="MFD0726589.1"/>
    </source>
</evidence>
<evidence type="ECO:0000313" key="2">
    <source>
        <dbReference type="Proteomes" id="UP001597110"/>
    </source>
</evidence>
<dbReference type="RefSeq" id="WP_386824579.1">
    <property type="nucleotide sequence ID" value="NZ_JBHTIF010000002.1"/>
</dbReference>
<dbReference type="Proteomes" id="UP001597110">
    <property type="component" value="Unassembled WGS sequence"/>
</dbReference>
<comment type="caution">
    <text evidence="1">The sequence shown here is derived from an EMBL/GenBank/DDBJ whole genome shotgun (WGS) entry which is preliminary data.</text>
</comment>
<dbReference type="EMBL" id="JBHTIF010000002">
    <property type="protein sequence ID" value="MFD0726589.1"/>
    <property type="molecule type" value="Genomic_DNA"/>
</dbReference>
<protein>
    <submittedName>
        <fullName evidence="1">Uncharacterized protein</fullName>
    </submittedName>
</protein>
<name>A0ABW2YJC2_9GAMM</name>
<reference evidence="2" key="1">
    <citation type="journal article" date="2019" name="Int. J. Syst. Evol. Microbiol.">
        <title>The Global Catalogue of Microorganisms (GCM) 10K type strain sequencing project: providing services to taxonomists for standard genome sequencing and annotation.</title>
        <authorList>
            <consortium name="The Broad Institute Genomics Platform"/>
            <consortium name="The Broad Institute Genome Sequencing Center for Infectious Disease"/>
            <person name="Wu L."/>
            <person name="Ma J."/>
        </authorList>
    </citation>
    <scope>NUCLEOTIDE SEQUENCE [LARGE SCALE GENOMIC DNA]</scope>
    <source>
        <strain evidence="2">CCUG 55585</strain>
    </source>
</reference>
<accession>A0ABW2YJC2</accession>
<keyword evidence="2" id="KW-1185">Reference proteome</keyword>
<gene>
    <name evidence="1" type="ORF">ACFQ0E_13390</name>
</gene>
<sequence length="396" mass="43585">MAAEPGRAIEQALPSREAQPLVGRLRPAWQAGRVRALREAQDDARVVQAFLQAGMRNRCIDPMHAVWVVDLSPGDGERAWHLLRILAAEALRGPPVRYLACCPDPAQHDALAVHAPFAEWRADGRICLDRHDRGLPPHPLRNPVVVLAHDALSAREQHLFRIRKGEVMQAWHRLDGRIEWRDLRRRDGACRLLSGQRSVSDGVSLTLPHAGMALLDALLHASGGRMLLRATDDGVFEPERIAAEGLRADDEAPPQVNFEALARWHRANGGQVLQSRSTRHGRVLHHALHDVDNGRLRECLPELLALPHPDDHVELLGTLAALSHPTLSQCIALLRAHGGDPRALDALVAHLPEAPVLVDADATATIVTTWRSVSAWSESMRYPIDPTAASLEVGNE</sequence>
<organism evidence="1 2">
    <name type="scientific">Lysobacter brunescens</name>
    <dbReference type="NCBI Taxonomy" id="262323"/>
    <lineage>
        <taxon>Bacteria</taxon>
        <taxon>Pseudomonadati</taxon>
        <taxon>Pseudomonadota</taxon>
        <taxon>Gammaproteobacteria</taxon>
        <taxon>Lysobacterales</taxon>
        <taxon>Lysobacteraceae</taxon>
        <taxon>Lysobacter</taxon>
    </lineage>
</organism>